<dbReference type="KEGG" id="ptkz:JDV02_003216"/>
<feature type="domain" description="N-acetyltransferase" evidence="1">
    <location>
        <begin position="65"/>
        <end position="221"/>
    </location>
</feature>
<dbReference type="Gene3D" id="3.40.630.30">
    <property type="match status" value="1"/>
</dbReference>
<sequence length="227" mass="25767">MAYTLVPRCTVDDAAGLARNNMSAFWQETWWNMIWAGKTLDALISSCTLRMPRNLLTERNVRRHQKVVEAATGEIAGYARWIMPASYETAWLEAQTPDVSECDRELFQQRFSSAEWSPRDDLDPLDEQMYENMQENEPAGPYIKLDFLAVGPNHQHRGVGSMLVKSGIEAANELQLDIYLVAMGKKALDMYLKLGFNLLAQDCKDLRPFGADGIYDTYILVKHPATL</sequence>
<protein>
    <recommendedName>
        <fullName evidence="1">N-acetyltransferase domain-containing protein</fullName>
    </recommendedName>
</protein>
<evidence type="ECO:0000313" key="3">
    <source>
        <dbReference type="Proteomes" id="UP000829364"/>
    </source>
</evidence>
<dbReference type="Proteomes" id="UP000829364">
    <property type="component" value="Chromosome 2"/>
</dbReference>
<dbReference type="InterPro" id="IPR000182">
    <property type="entry name" value="GNAT_dom"/>
</dbReference>
<evidence type="ECO:0000313" key="2">
    <source>
        <dbReference type="EMBL" id="UNI16816.1"/>
    </source>
</evidence>
<gene>
    <name evidence="2" type="ORF">JDV02_003216</name>
</gene>
<keyword evidence="3" id="KW-1185">Reference proteome</keyword>
<dbReference type="InterPro" id="IPR016181">
    <property type="entry name" value="Acyl_CoA_acyltransferase"/>
</dbReference>
<dbReference type="PROSITE" id="PS51186">
    <property type="entry name" value="GNAT"/>
    <property type="match status" value="1"/>
</dbReference>
<dbReference type="GeneID" id="72065176"/>
<dbReference type="RefSeq" id="XP_047840297.1">
    <property type="nucleotide sequence ID" value="XM_047984323.1"/>
</dbReference>
<dbReference type="EMBL" id="CP086355">
    <property type="protein sequence ID" value="UNI16816.1"/>
    <property type="molecule type" value="Genomic_DNA"/>
</dbReference>
<reference evidence="2" key="1">
    <citation type="submission" date="2021-11" db="EMBL/GenBank/DDBJ databases">
        <title>Purpureocillium_takamizusanense_genome.</title>
        <authorList>
            <person name="Nguyen N.-H."/>
        </authorList>
    </citation>
    <scope>NUCLEOTIDE SEQUENCE</scope>
    <source>
        <strain evidence="2">PT3</strain>
    </source>
</reference>
<dbReference type="InterPro" id="IPR052523">
    <property type="entry name" value="Trichothecene_AcTrans"/>
</dbReference>
<proteinExistence type="predicted"/>
<dbReference type="GO" id="GO:0016747">
    <property type="term" value="F:acyltransferase activity, transferring groups other than amino-acyl groups"/>
    <property type="evidence" value="ECO:0007669"/>
    <property type="project" value="InterPro"/>
</dbReference>
<dbReference type="AlphaFoldDB" id="A0A9Q8QDB6"/>
<evidence type="ECO:0000259" key="1">
    <source>
        <dbReference type="PROSITE" id="PS51186"/>
    </source>
</evidence>
<dbReference type="Pfam" id="PF00583">
    <property type="entry name" value="Acetyltransf_1"/>
    <property type="match status" value="1"/>
</dbReference>
<dbReference type="PANTHER" id="PTHR42791:SF2">
    <property type="entry name" value="N-ACETYLTRANSFERASE DOMAIN-CONTAINING PROTEIN"/>
    <property type="match status" value="1"/>
</dbReference>
<name>A0A9Q8QDB6_9HYPO</name>
<accession>A0A9Q8QDB6</accession>
<dbReference type="SUPFAM" id="SSF55729">
    <property type="entry name" value="Acyl-CoA N-acyltransferases (Nat)"/>
    <property type="match status" value="1"/>
</dbReference>
<dbReference type="CDD" id="cd04301">
    <property type="entry name" value="NAT_SF"/>
    <property type="match status" value="1"/>
</dbReference>
<organism evidence="2 3">
    <name type="scientific">Purpureocillium takamizusanense</name>
    <dbReference type="NCBI Taxonomy" id="2060973"/>
    <lineage>
        <taxon>Eukaryota</taxon>
        <taxon>Fungi</taxon>
        <taxon>Dikarya</taxon>
        <taxon>Ascomycota</taxon>
        <taxon>Pezizomycotina</taxon>
        <taxon>Sordariomycetes</taxon>
        <taxon>Hypocreomycetidae</taxon>
        <taxon>Hypocreales</taxon>
        <taxon>Ophiocordycipitaceae</taxon>
        <taxon>Purpureocillium</taxon>
    </lineage>
</organism>
<dbReference type="OrthoDB" id="61113at2759"/>
<dbReference type="PANTHER" id="PTHR42791">
    <property type="entry name" value="GNAT FAMILY ACETYLTRANSFERASE"/>
    <property type="match status" value="1"/>
</dbReference>